<dbReference type="GO" id="GO:0005509">
    <property type="term" value="F:calcium ion binding"/>
    <property type="evidence" value="ECO:0007669"/>
    <property type="project" value="InterPro"/>
</dbReference>
<dbReference type="FunFam" id="4.10.740.10:FF:000001">
    <property type="entry name" value="vitamin K-dependent protein S"/>
    <property type="match status" value="1"/>
</dbReference>
<evidence type="ECO:0000256" key="4">
    <source>
        <dbReference type="ARBA" id="ARBA00022825"/>
    </source>
</evidence>
<dbReference type="PROSITE" id="PS50998">
    <property type="entry name" value="GLA_2"/>
    <property type="match status" value="1"/>
</dbReference>
<keyword evidence="1" id="KW-0645">Protease</keyword>
<dbReference type="PROSITE" id="PS50240">
    <property type="entry name" value="TRYPSIN_DOM"/>
    <property type="match status" value="1"/>
</dbReference>
<dbReference type="InterPro" id="IPR001254">
    <property type="entry name" value="Trypsin_dom"/>
</dbReference>
<dbReference type="PROSITE" id="PS00134">
    <property type="entry name" value="TRYPSIN_HIS"/>
    <property type="match status" value="1"/>
</dbReference>
<dbReference type="InterPro" id="IPR035972">
    <property type="entry name" value="GLA-like_dom_SF"/>
</dbReference>
<dbReference type="InterPro" id="IPR009003">
    <property type="entry name" value="Peptidase_S1_PA"/>
</dbReference>
<feature type="compositionally biased region" description="Basic residues" evidence="8">
    <location>
        <begin position="350"/>
        <end position="361"/>
    </location>
</feature>
<keyword evidence="4" id="KW-0720">Serine protease</keyword>
<proteinExistence type="predicted"/>
<dbReference type="InterPro" id="IPR018114">
    <property type="entry name" value="TRYPSIN_HIS"/>
</dbReference>
<dbReference type="OrthoDB" id="9028152at2759"/>
<keyword evidence="5" id="KW-0094">Blood coagulation</keyword>
<keyword evidence="7" id="KW-0325">Glycoprotein</keyword>
<evidence type="ECO:0000256" key="8">
    <source>
        <dbReference type="SAM" id="MobiDB-lite"/>
    </source>
</evidence>
<evidence type="ECO:0000256" key="3">
    <source>
        <dbReference type="ARBA" id="ARBA00022801"/>
    </source>
</evidence>
<dbReference type="GO" id="GO:0005615">
    <property type="term" value="C:extracellular space"/>
    <property type="evidence" value="ECO:0007669"/>
    <property type="project" value="TreeGrafter"/>
</dbReference>
<dbReference type="GO" id="GO:0006508">
    <property type="term" value="P:proteolysis"/>
    <property type="evidence" value="ECO:0007669"/>
    <property type="project" value="UniProtKB-KW"/>
</dbReference>
<dbReference type="InterPro" id="IPR043504">
    <property type="entry name" value="Peptidase_S1_PA_chymotrypsin"/>
</dbReference>
<dbReference type="SUPFAM" id="SSF57630">
    <property type="entry name" value="GLA-domain"/>
    <property type="match status" value="1"/>
</dbReference>
<keyword evidence="2" id="KW-0356">Hemostasis</keyword>
<dbReference type="GO" id="GO:0004252">
    <property type="term" value="F:serine-type endopeptidase activity"/>
    <property type="evidence" value="ECO:0007669"/>
    <property type="project" value="InterPro"/>
</dbReference>
<keyword evidence="3" id="KW-0378">Hydrolase</keyword>
<dbReference type="InterPro" id="IPR050442">
    <property type="entry name" value="Peptidase_S1_coag_factors"/>
</dbReference>
<evidence type="ECO:0000256" key="2">
    <source>
        <dbReference type="ARBA" id="ARBA00022696"/>
    </source>
</evidence>
<sequence length="528" mass="58229">MWGDSHLGRETPESDKVSHPRPPSPVKLHLGAAVWTLLWDQSSAPCWKPVAGTTDGHRWAWGRQSGPELGTCLFICGEGGLSTEGQANICSYGLTRGPGCHGGRRATLQFLGGPPQSLPLPLPLFTLQAQVNVAAYKPLIVRDHLGNFQHTSSSRRTPSLRAPHQRELPVTLPDSVFSSHQRAHQVLRIRKRANTFLEELRPGSLERECREETCEFEEAREIFQNMEDTVRPPDWVQSMRLRGVQQWSERPYGLGQGTWDSKKQNSAMSMAFWSKYHGECAPDPWPRCPCPSRSLGRWGDGDGAGGPPRHCRCAPGYRLGDDHLLCEPKGEPQMGDSAGRPGVTFPCGRPGKRMEKKRKNLKRDTDQVDQEGQLDPRLISGQEAGWGESPWQVVLLDSKKKLACGAVLVHVSWVLTAAHCLEDRKKLIVRLGAGWNQAGGVAQRAGREPTASPKKTSCLVCGPDLSSLVEPVSGWLSSLGPAIPAPPPSRQVSRELQPSLLTAHRWSLPRPHCSVYEPVLNSDQRCTP</sequence>
<evidence type="ECO:0000256" key="6">
    <source>
        <dbReference type="ARBA" id="ARBA00023157"/>
    </source>
</evidence>
<name>A0A6A1Q654_BALPH</name>
<feature type="domain" description="Gla" evidence="10">
    <location>
        <begin position="192"/>
        <end position="278"/>
    </location>
</feature>
<evidence type="ECO:0000256" key="5">
    <source>
        <dbReference type="ARBA" id="ARBA00023084"/>
    </source>
</evidence>
<dbReference type="Gene3D" id="2.10.25.10">
    <property type="entry name" value="Laminin"/>
    <property type="match status" value="1"/>
</dbReference>
<evidence type="ECO:0000313" key="12">
    <source>
        <dbReference type="Proteomes" id="UP000437017"/>
    </source>
</evidence>
<dbReference type="InterPro" id="IPR000294">
    <property type="entry name" value="GLA_domain"/>
</dbReference>
<dbReference type="GO" id="GO:0030195">
    <property type="term" value="P:negative regulation of blood coagulation"/>
    <property type="evidence" value="ECO:0007669"/>
    <property type="project" value="TreeGrafter"/>
</dbReference>
<gene>
    <name evidence="11" type="ORF">E2I00_005146</name>
</gene>
<dbReference type="Pfam" id="PF00594">
    <property type="entry name" value="Gla"/>
    <property type="match status" value="1"/>
</dbReference>
<organism evidence="11 12">
    <name type="scientific">Balaenoptera physalus</name>
    <name type="common">Fin whale</name>
    <name type="synonym">Balaena physalus</name>
    <dbReference type="NCBI Taxonomy" id="9770"/>
    <lineage>
        <taxon>Eukaryota</taxon>
        <taxon>Metazoa</taxon>
        <taxon>Chordata</taxon>
        <taxon>Craniata</taxon>
        <taxon>Vertebrata</taxon>
        <taxon>Euteleostomi</taxon>
        <taxon>Mammalia</taxon>
        <taxon>Eutheria</taxon>
        <taxon>Laurasiatheria</taxon>
        <taxon>Artiodactyla</taxon>
        <taxon>Whippomorpha</taxon>
        <taxon>Cetacea</taxon>
        <taxon>Mysticeti</taxon>
        <taxon>Balaenopteridae</taxon>
        <taxon>Balaenoptera</taxon>
    </lineage>
</organism>
<dbReference type="SMART" id="SM00069">
    <property type="entry name" value="GLA"/>
    <property type="match status" value="1"/>
</dbReference>
<dbReference type="PANTHER" id="PTHR24278">
    <property type="entry name" value="COAGULATION FACTOR"/>
    <property type="match status" value="1"/>
</dbReference>
<dbReference type="AlphaFoldDB" id="A0A6A1Q654"/>
<evidence type="ECO:0008006" key="13">
    <source>
        <dbReference type="Google" id="ProtNLM"/>
    </source>
</evidence>
<dbReference type="Pfam" id="PF00089">
    <property type="entry name" value="Trypsin"/>
    <property type="match status" value="1"/>
</dbReference>
<feature type="region of interest" description="Disordered" evidence="8">
    <location>
        <begin position="331"/>
        <end position="370"/>
    </location>
</feature>
<evidence type="ECO:0000259" key="9">
    <source>
        <dbReference type="PROSITE" id="PS50240"/>
    </source>
</evidence>
<keyword evidence="12" id="KW-1185">Reference proteome</keyword>
<evidence type="ECO:0000259" key="10">
    <source>
        <dbReference type="PROSITE" id="PS50998"/>
    </source>
</evidence>
<comment type="caution">
    <text evidence="11">The sequence shown here is derived from an EMBL/GenBank/DDBJ whole genome shotgun (WGS) entry which is preliminary data.</text>
</comment>
<dbReference type="GO" id="GO:0007596">
    <property type="term" value="P:blood coagulation"/>
    <property type="evidence" value="ECO:0007669"/>
    <property type="project" value="UniProtKB-KW"/>
</dbReference>
<keyword evidence="6" id="KW-1015">Disulfide bond</keyword>
<dbReference type="PRINTS" id="PR00001">
    <property type="entry name" value="GLABLOOD"/>
</dbReference>
<dbReference type="PANTHER" id="PTHR24278:SF0">
    <property type="entry name" value="VITAMIN K-DEPENDENT PROTEIN C"/>
    <property type="match status" value="1"/>
</dbReference>
<feature type="domain" description="Peptidase S1" evidence="9">
    <location>
        <begin position="378"/>
        <end position="528"/>
    </location>
</feature>
<dbReference type="EMBL" id="SGJD01000939">
    <property type="protein sequence ID" value="KAB0402784.1"/>
    <property type="molecule type" value="Genomic_DNA"/>
</dbReference>
<dbReference type="Gene3D" id="4.10.740.10">
    <property type="entry name" value="Coagulation Factor IX"/>
    <property type="match status" value="1"/>
</dbReference>
<feature type="compositionally biased region" description="Basic and acidic residues" evidence="8">
    <location>
        <begin position="1"/>
        <end position="18"/>
    </location>
</feature>
<evidence type="ECO:0000256" key="1">
    <source>
        <dbReference type="ARBA" id="ARBA00022670"/>
    </source>
</evidence>
<dbReference type="Gene3D" id="2.40.10.10">
    <property type="entry name" value="Trypsin-like serine proteases"/>
    <property type="match status" value="1"/>
</dbReference>
<feature type="region of interest" description="Disordered" evidence="8">
    <location>
        <begin position="1"/>
        <end position="24"/>
    </location>
</feature>
<protein>
    <recommendedName>
        <fullName evidence="13">Peptidase S1 domain-containing protein</fullName>
    </recommendedName>
</protein>
<dbReference type="Proteomes" id="UP000437017">
    <property type="component" value="Unassembled WGS sequence"/>
</dbReference>
<reference evidence="11 12" key="1">
    <citation type="journal article" date="2019" name="PLoS ONE">
        <title>Genomic analyses reveal an absence of contemporary introgressive admixture between fin whales and blue whales, despite known hybrids.</title>
        <authorList>
            <person name="Westbury M.V."/>
            <person name="Petersen B."/>
            <person name="Lorenzen E.D."/>
        </authorList>
    </citation>
    <scope>NUCLEOTIDE SEQUENCE [LARGE SCALE GENOMIC DNA]</scope>
    <source>
        <strain evidence="11">FinWhale-01</strain>
    </source>
</reference>
<dbReference type="InterPro" id="IPR017857">
    <property type="entry name" value="Coagulation_fac-like_Gla_dom"/>
</dbReference>
<evidence type="ECO:0000313" key="11">
    <source>
        <dbReference type="EMBL" id="KAB0402784.1"/>
    </source>
</evidence>
<accession>A0A6A1Q654</accession>
<evidence type="ECO:0000256" key="7">
    <source>
        <dbReference type="ARBA" id="ARBA00023180"/>
    </source>
</evidence>
<dbReference type="SUPFAM" id="SSF50494">
    <property type="entry name" value="Trypsin-like serine proteases"/>
    <property type="match status" value="1"/>
</dbReference>